<protein>
    <submittedName>
        <fullName evidence="1">Uncharacterized protein</fullName>
    </submittedName>
</protein>
<keyword evidence="2" id="KW-1185">Reference proteome</keyword>
<reference evidence="1 2" key="1">
    <citation type="journal article" date="2023" name="G3 (Bethesda)">
        <title>A chromosome-length genome assembly and annotation of blackberry (Rubus argutus, cv. 'Hillquist').</title>
        <authorList>
            <person name="Bruna T."/>
            <person name="Aryal R."/>
            <person name="Dudchenko O."/>
            <person name="Sargent D.J."/>
            <person name="Mead D."/>
            <person name="Buti M."/>
            <person name="Cavallini A."/>
            <person name="Hytonen T."/>
            <person name="Andres J."/>
            <person name="Pham M."/>
            <person name="Weisz D."/>
            <person name="Mascagni F."/>
            <person name="Usai G."/>
            <person name="Natali L."/>
            <person name="Bassil N."/>
            <person name="Fernandez G.E."/>
            <person name="Lomsadze A."/>
            <person name="Armour M."/>
            <person name="Olukolu B."/>
            <person name="Poorten T."/>
            <person name="Britton C."/>
            <person name="Davik J."/>
            <person name="Ashrafi H."/>
            <person name="Aiden E.L."/>
            <person name="Borodovsky M."/>
            <person name="Worthington M."/>
        </authorList>
    </citation>
    <scope>NUCLEOTIDE SEQUENCE [LARGE SCALE GENOMIC DNA]</scope>
    <source>
        <strain evidence="1">PI 553951</strain>
    </source>
</reference>
<proteinExistence type="predicted"/>
<organism evidence="1 2">
    <name type="scientific">Rubus argutus</name>
    <name type="common">Southern blackberry</name>
    <dbReference type="NCBI Taxonomy" id="59490"/>
    <lineage>
        <taxon>Eukaryota</taxon>
        <taxon>Viridiplantae</taxon>
        <taxon>Streptophyta</taxon>
        <taxon>Embryophyta</taxon>
        <taxon>Tracheophyta</taxon>
        <taxon>Spermatophyta</taxon>
        <taxon>Magnoliopsida</taxon>
        <taxon>eudicotyledons</taxon>
        <taxon>Gunneridae</taxon>
        <taxon>Pentapetalae</taxon>
        <taxon>rosids</taxon>
        <taxon>fabids</taxon>
        <taxon>Rosales</taxon>
        <taxon>Rosaceae</taxon>
        <taxon>Rosoideae</taxon>
        <taxon>Rosoideae incertae sedis</taxon>
        <taxon>Rubus</taxon>
    </lineage>
</organism>
<name>A0AAW1YRJ1_RUBAR</name>
<comment type="caution">
    <text evidence="1">The sequence shown here is derived from an EMBL/GenBank/DDBJ whole genome shotgun (WGS) entry which is preliminary data.</text>
</comment>
<dbReference type="AlphaFoldDB" id="A0AAW1YRJ1"/>
<evidence type="ECO:0000313" key="2">
    <source>
        <dbReference type="Proteomes" id="UP001457282"/>
    </source>
</evidence>
<evidence type="ECO:0000313" key="1">
    <source>
        <dbReference type="EMBL" id="KAK9951127.1"/>
    </source>
</evidence>
<accession>A0AAW1YRJ1</accession>
<dbReference type="EMBL" id="JBEDUW010000001">
    <property type="protein sequence ID" value="KAK9951127.1"/>
    <property type="molecule type" value="Genomic_DNA"/>
</dbReference>
<gene>
    <name evidence="1" type="ORF">M0R45_006587</name>
</gene>
<dbReference type="Proteomes" id="UP001457282">
    <property type="component" value="Unassembled WGS sequence"/>
</dbReference>
<sequence>MLAVAALRCGIAELGGLDRRHDLGSTAAWALSKVAASIAMKAGGEADFGFEVELRLMLVNKARGKADWRCGLFADGDGLVDVARVLSAKLNWWYVRNGAVFRLGFIAEEVRAGNLAVM</sequence>